<reference evidence="1" key="1">
    <citation type="submission" date="2023-06" db="EMBL/GenBank/DDBJ databases">
        <authorList>
            <consortium name="Lawrence Berkeley National Laboratory"/>
            <person name="Ahrendt S."/>
            <person name="Sahu N."/>
            <person name="Indic B."/>
            <person name="Wong-Bajracharya J."/>
            <person name="Merenyi Z."/>
            <person name="Ke H.-M."/>
            <person name="Monk M."/>
            <person name="Kocsube S."/>
            <person name="Drula E."/>
            <person name="Lipzen A."/>
            <person name="Balint B."/>
            <person name="Henrissat B."/>
            <person name="Andreopoulos B."/>
            <person name="Martin F.M."/>
            <person name="Harder C.B."/>
            <person name="Rigling D."/>
            <person name="Ford K.L."/>
            <person name="Foster G.D."/>
            <person name="Pangilinan J."/>
            <person name="Papanicolaou A."/>
            <person name="Barry K."/>
            <person name="LaButti K."/>
            <person name="Viragh M."/>
            <person name="Koriabine M."/>
            <person name="Yan M."/>
            <person name="Riley R."/>
            <person name="Champramary S."/>
            <person name="Plett K.L."/>
            <person name="Tsai I.J."/>
            <person name="Slot J."/>
            <person name="Sipos G."/>
            <person name="Plett J."/>
            <person name="Nagy L.G."/>
            <person name="Grigoriev I.V."/>
        </authorList>
    </citation>
    <scope>NUCLEOTIDE SEQUENCE</scope>
    <source>
        <strain evidence="1">ICMP 16352</strain>
    </source>
</reference>
<dbReference type="Proteomes" id="UP001175227">
    <property type="component" value="Unassembled WGS sequence"/>
</dbReference>
<accession>A0AA39TZB8</accession>
<proteinExistence type="predicted"/>
<dbReference type="EMBL" id="JAUEPR010000059">
    <property type="protein sequence ID" value="KAK0470758.1"/>
    <property type="molecule type" value="Genomic_DNA"/>
</dbReference>
<evidence type="ECO:0000313" key="1">
    <source>
        <dbReference type="EMBL" id="KAK0470758.1"/>
    </source>
</evidence>
<gene>
    <name evidence="1" type="ORF">IW261DRAFT_1597707</name>
</gene>
<keyword evidence="2" id="KW-1185">Reference proteome</keyword>
<name>A0AA39TZB8_9AGAR</name>
<organism evidence="1 2">
    <name type="scientific">Armillaria novae-zelandiae</name>
    <dbReference type="NCBI Taxonomy" id="153914"/>
    <lineage>
        <taxon>Eukaryota</taxon>
        <taxon>Fungi</taxon>
        <taxon>Dikarya</taxon>
        <taxon>Basidiomycota</taxon>
        <taxon>Agaricomycotina</taxon>
        <taxon>Agaricomycetes</taxon>
        <taxon>Agaricomycetidae</taxon>
        <taxon>Agaricales</taxon>
        <taxon>Marasmiineae</taxon>
        <taxon>Physalacriaceae</taxon>
        <taxon>Armillaria</taxon>
    </lineage>
</organism>
<sequence>MNPEWLILACRNENRGKDALLRGQSWIIDRANFGSATAFADKCTGKLDRHDILVENAWMSPFVPKMIGTARRFGVYPRTRTVVVASDKWLKRPNILAKLSSKEYSTPMLNVLSARAFQQRLPWPLQWRKGAASLCLVLSEEQTRKTSFEGRTYYSRKSLKKATL</sequence>
<dbReference type="AlphaFoldDB" id="A0AA39TZB8"/>
<comment type="caution">
    <text evidence="1">The sequence shown here is derived from an EMBL/GenBank/DDBJ whole genome shotgun (WGS) entry which is preliminary data.</text>
</comment>
<evidence type="ECO:0000313" key="2">
    <source>
        <dbReference type="Proteomes" id="UP001175227"/>
    </source>
</evidence>
<protein>
    <submittedName>
        <fullName evidence="1">Uncharacterized protein</fullName>
    </submittedName>
</protein>